<reference evidence="4" key="1">
    <citation type="submission" date="2025-08" db="UniProtKB">
        <authorList>
            <consortium name="RefSeq"/>
        </authorList>
    </citation>
    <scope>IDENTIFICATION</scope>
    <source>
        <tissue evidence="4">Whole body</tissue>
    </source>
</reference>
<evidence type="ECO:0000256" key="2">
    <source>
        <dbReference type="SAM" id="MobiDB-lite"/>
    </source>
</evidence>
<proteinExistence type="predicted"/>
<organism evidence="3 4">
    <name type="scientific">Sipha flava</name>
    <name type="common">yellow sugarcane aphid</name>
    <dbReference type="NCBI Taxonomy" id="143950"/>
    <lineage>
        <taxon>Eukaryota</taxon>
        <taxon>Metazoa</taxon>
        <taxon>Ecdysozoa</taxon>
        <taxon>Arthropoda</taxon>
        <taxon>Hexapoda</taxon>
        <taxon>Insecta</taxon>
        <taxon>Pterygota</taxon>
        <taxon>Neoptera</taxon>
        <taxon>Paraneoptera</taxon>
        <taxon>Hemiptera</taxon>
        <taxon>Sternorrhyncha</taxon>
        <taxon>Aphidomorpha</taxon>
        <taxon>Aphidoidea</taxon>
        <taxon>Aphididae</taxon>
        <taxon>Sipha</taxon>
    </lineage>
</organism>
<feature type="compositionally biased region" description="Low complexity" evidence="2">
    <location>
        <begin position="95"/>
        <end position="111"/>
    </location>
</feature>
<dbReference type="RefSeq" id="XP_025424503.1">
    <property type="nucleotide sequence ID" value="XM_025568718.1"/>
</dbReference>
<keyword evidence="1" id="KW-0067">ATP-binding</keyword>
<dbReference type="GeneID" id="112693589"/>
<dbReference type="OrthoDB" id="6513151at2759"/>
<dbReference type="GO" id="GO:0005524">
    <property type="term" value="F:ATP binding"/>
    <property type="evidence" value="ECO:0007669"/>
    <property type="project" value="UniProtKB-UniRule"/>
</dbReference>
<protein>
    <submittedName>
        <fullName evidence="4">Uncharacterized protein LOC112693589 isoform X2</fullName>
    </submittedName>
</protein>
<evidence type="ECO:0000313" key="3">
    <source>
        <dbReference type="Proteomes" id="UP000694846"/>
    </source>
</evidence>
<evidence type="ECO:0000313" key="4">
    <source>
        <dbReference type="RefSeq" id="XP_025424503.1"/>
    </source>
</evidence>
<evidence type="ECO:0000256" key="1">
    <source>
        <dbReference type="PROSITE-ProRule" id="PRU10141"/>
    </source>
</evidence>
<keyword evidence="1" id="KW-0547">Nucleotide-binding</keyword>
<sequence length="111" mass="12087">MNQVQRKSLLKRGYTITERIGDGEFGAILMVRSIRHDRRMIIKAVHGHGLLSGRHFDGLLQRGGSHARAAGVRLVRATVLGTRVRALEGFHAPRRQAGQRAAGPAAVHPVG</sequence>
<dbReference type="InterPro" id="IPR017441">
    <property type="entry name" value="Protein_kinase_ATP_BS"/>
</dbReference>
<name>A0A8B8GN64_9HEMI</name>
<dbReference type="AlphaFoldDB" id="A0A8B8GN64"/>
<feature type="binding site" evidence="1">
    <location>
        <position position="43"/>
    </location>
    <ligand>
        <name>ATP</name>
        <dbReference type="ChEBI" id="CHEBI:30616"/>
    </ligand>
</feature>
<feature type="region of interest" description="Disordered" evidence="2">
    <location>
        <begin position="92"/>
        <end position="111"/>
    </location>
</feature>
<dbReference type="PROSITE" id="PS00107">
    <property type="entry name" value="PROTEIN_KINASE_ATP"/>
    <property type="match status" value="1"/>
</dbReference>
<gene>
    <name evidence="4" type="primary">LOC112693589</name>
</gene>
<accession>A0A8B8GN64</accession>
<keyword evidence="3" id="KW-1185">Reference proteome</keyword>
<dbReference type="Proteomes" id="UP000694846">
    <property type="component" value="Unplaced"/>
</dbReference>